<evidence type="ECO:0000256" key="1">
    <source>
        <dbReference type="SAM" id="MobiDB-lite"/>
    </source>
</evidence>
<dbReference type="EMBL" id="NIDE01000003">
    <property type="protein sequence ID" value="OWK44319.1"/>
    <property type="molecule type" value="Genomic_DNA"/>
</dbReference>
<organism evidence="2 3">
    <name type="scientific">Fimbriiglobus ruber</name>
    <dbReference type="NCBI Taxonomy" id="1908690"/>
    <lineage>
        <taxon>Bacteria</taxon>
        <taxon>Pseudomonadati</taxon>
        <taxon>Planctomycetota</taxon>
        <taxon>Planctomycetia</taxon>
        <taxon>Gemmatales</taxon>
        <taxon>Gemmataceae</taxon>
        <taxon>Fimbriiglobus</taxon>
    </lineage>
</organism>
<proteinExistence type="predicted"/>
<reference evidence="3" key="1">
    <citation type="submission" date="2017-06" db="EMBL/GenBank/DDBJ databases">
        <title>Genome analysis of Fimbriiglobus ruber SP5, the first member of the order Planctomycetales with confirmed chitinolytic capability.</title>
        <authorList>
            <person name="Ravin N.V."/>
            <person name="Rakitin A.L."/>
            <person name="Ivanova A.A."/>
            <person name="Beletsky A.V."/>
            <person name="Kulichevskaya I.S."/>
            <person name="Mardanov A.V."/>
            <person name="Dedysh S.N."/>
        </authorList>
    </citation>
    <scope>NUCLEOTIDE SEQUENCE [LARGE SCALE GENOMIC DNA]</scope>
    <source>
        <strain evidence="3">SP5</strain>
    </source>
</reference>
<dbReference type="AlphaFoldDB" id="A0A225E4A5"/>
<name>A0A225E4A5_9BACT</name>
<evidence type="ECO:0000313" key="3">
    <source>
        <dbReference type="Proteomes" id="UP000214646"/>
    </source>
</evidence>
<sequence length="44" mass="4934">MTLNRERYADEVKEGLHAKKKPTAAKRGNQATTEQSELFGGRES</sequence>
<accession>A0A225E4A5</accession>
<comment type="caution">
    <text evidence="2">The sequence shown here is derived from an EMBL/GenBank/DDBJ whole genome shotgun (WGS) entry which is preliminary data.</text>
</comment>
<feature type="compositionally biased region" description="Basic and acidic residues" evidence="1">
    <location>
        <begin position="1"/>
        <end position="17"/>
    </location>
</feature>
<evidence type="ECO:0000313" key="2">
    <source>
        <dbReference type="EMBL" id="OWK44319.1"/>
    </source>
</evidence>
<gene>
    <name evidence="2" type="ORF">FRUB_02251</name>
</gene>
<protein>
    <submittedName>
        <fullName evidence="2">Uncharacterized protein</fullName>
    </submittedName>
</protein>
<keyword evidence="3" id="KW-1185">Reference proteome</keyword>
<feature type="region of interest" description="Disordered" evidence="1">
    <location>
        <begin position="1"/>
        <end position="44"/>
    </location>
</feature>
<dbReference type="Proteomes" id="UP000214646">
    <property type="component" value="Unassembled WGS sequence"/>
</dbReference>